<evidence type="ECO:0000256" key="4">
    <source>
        <dbReference type="ARBA" id="ARBA00022692"/>
    </source>
</evidence>
<proteinExistence type="inferred from homology"/>
<evidence type="ECO:0000256" key="2">
    <source>
        <dbReference type="ARBA" id="ARBA00007965"/>
    </source>
</evidence>
<keyword evidence="6 7" id="KW-0472">Membrane</keyword>
<dbReference type="GO" id="GO:0016323">
    <property type="term" value="C:basolateral plasma membrane"/>
    <property type="evidence" value="ECO:0007669"/>
    <property type="project" value="TreeGrafter"/>
</dbReference>
<evidence type="ECO:0000256" key="5">
    <source>
        <dbReference type="ARBA" id="ARBA00022989"/>
    </source>
</evidence>
<reference evidence="8" key="2">
    <citation type="submission" date="2004-02" db="EMBL/GenBank/DDBJ databases">
        <authorList>
            <consortium name="Genoscope"/>
            <consortium name="Whitehead Institute Centre for Genome Research"/>
        </authorList>
    </citation>
    <scope>NUCLEOTIDE SEQUENCE</scope>
</reference>
<feature type="transmembrane region" description="Helical" evidence="7">
    <location>
        <begin position="193"/>
        <end position="218"/>
    </location>
</feature>
<dbReference type="KEGG" id="tng:GSTEN00003836G001"/>
<dbReference type="GO" id="GO:0015853">
    <property type="term" value="P:adenine transport"/>
    <property type="evidence" value="ECO:0007669"/>
    <property type="project" value="TreeGrafter"/>
</dbReference>
<name>Q4TBB0_TETNG</name>
<feature type="transmembrane region" description="Helical" evidence="7">
    <location>
        <begin position="161"/>
        <end position="181"/>
    </location>
</feature>
<feature type="transmembrane region" description="Helical" evidence="7">
    <location>
        <begin position="230"/>
        <end position="252"/>
    </location>
</feature>
<gene>
    <name evidence="8" type="ORF">GSTENG00003836001</name>
</gene>
<comment type="similarity">
    <text evidence="2">Belongs to the SLC29A/ENT transporter (TC 2.A.57) family.</text>
</comment>
<comment type="subcellular location">
    <subcellularLocation>
        <location evidence="1">Membrane</location>
        <topology evidence="1">Multi-pass membrane protein</topology>
    </subcellularLocation>
</comment>
<evidence type="ECO:0000256" key="3">
    <source>
        <dbReference type="ARBA" id="ARBA00022448"/>
    </source>
</evidence>
<dbReference type="GO" id="GO:0005337">
    <property type="term" value="F:nucleoside transmembrane transporter activity"/>
    <property type="evidence" value="ECO:0007669"/>
    <property type="project" value="InterPro"/>
</dbReference>
<dbReference type="AlphaFoldDB" id="Q4TBB0"/>
<dbReference type="GO" id="GO:0035344">
    <property type="term" value="P:hypoxanthine transport"/>
    <property type="evidence" value="ECO:0007669"/>
    <property type="project" value="TreeGrafter"/>
</dbReference>
<dbReference type="PRINTS" id="PR01130">
    <property type="entry name" value="DERENTRNSPRT"/>
</dbReference>
<organism evidence="8">
    <name type="scientific">Tetraodon nigroviridis</name>
    <name type="common">Spotted green pufferfish</name>
    <name type="synonym">Chelonodon nigroviridis</name>
    <dbReference type="NCBI Taxonomy" id="99883"/>
    <lineage>
        <taxon>Eukaryota</taxon>
        <taxon>Metazoa</taxon>
        <taxon>Chordata</taxon>
        <taxon>Craniata</taxon>
        <taxon>Vertebrata</taxon>
        <taxon>Euteleostomi</taxon>
        <taxon>Actinopterygii</taxon>
        <taxon>Neopterygii</taxon>
        <taxon>Teleostei</taxon>
        <taxon>Neoteleostei</taxon>
        <taxon>Acanthomorphata</taxon>
        <taxon>Eupercaria</taxon>
        <taxon>Tetraodontiformes</taxon>
        <taxon>Tetradontoidea</taxon>
        <taxon>Tetraodontidae</taxon>
        <taxon>Tetraodon</taxon>
    </lineage>
</organism>
<keyword evidence="4 7" id="KW-0812">Transmembrane</keyword>
<accession>Q4TBB0</accession>
<dbReference type="EMBL" id="CAAE01007170">
    <property type="protein sequence ID" value="CAF89822.1"/>
    <property type="molecule type" value="Genomic_DNA"/>
</dbReference>
<dbReference type="PANTHER" id="PTHR10332:SF8">
    <property type="entry name" value="EQUILIBRATIVE NUCLEOSIDE TRANSPORTER 2"/>
    <property type="match status" value="1"/>
</dbReference>
<feature type="non-terminal residue" evidence="8">
    <location>
        <position position="1"/>
    </location>
</feature>
<dbReference type="GO" id="GO:0035364">
    <property type="term" value="P:thymine transport"/>
    <property type="evidence" value="ECO:0007669"/>
    <property type="project" value="TreeGrafter"/>
</dbReference>
<dbReference type="InterPro" id="IPR002259">
    <property type="entry name" value="Eqnu_transpt"/>
</dbReference>
<dbReference type="InterPro" id="IPR036259">
    <property type="entry name" value="MFS_trans_sf"/>
</dbReference>
<evidence type="ECO:0000256" key="6">
    <source>
        <dbReference type="ARBA" id="ARBA00023136"/>
    </source>
</evidence>
<protein>
    <submittedName>
        <fullName evidence="8">(spotted green pufferfish) hypothetical protein</fullName>
    </submittedName>
</protein>
<keyword evidence="3" id="KW-0813">Transport</keyword>
<dbReference type="Pfam" id="PF01733">
    <property type="entry name" value="Nucleoside_tran"/>
    <property type="match status" value="1"/>
</dbReference>
<sequence length="256" mass="27458">MGYFLTPCAATLGTLLCYLLLPHLKFASFYLSRRQRDSAQSQELLGSDGASVRPGRLQEGETPKTTIILSVAPPPPSVGGARSPGVSGQIWPMALCVTCVFAITLSVFPVITVRVRTVYKDDLAWDQVFTCVCCFIVFNAMDLVGRSSVSVLQWPSRGSALLPVAVHARLLFIPLLMLCNVENSRLGVVFAHDGAFVAIMAAFSFSNGYLATLCMAYAPQMVRGKDSETAGSLMTFFLILGLAVGAAFSFLLGSLV</sequence>
<dbReference type="GO" id="GO:0015854">
    <property type="term" value="P:guanine transport"/>
    <property type="evidence" value="ECO:0007669"/>
    <property type="project" value="TreeGrafter"/>
</dbReference>
<feature type="transmembrane region" description="Helical" evidence="7">
    <location>
        <begin position="123"/>
        <end position="141"/>
    </location>
</feature>
<comment type="caution">
    <text evidence="8">The sequence shown here is derived from an EMBL/GenBank/DDBJ whole genome shotgun (WGS) entry which is preliminary data.</text>
</comment>
<dbReference type="OrthoDB" id="46396at2759"/>
<feature type="transmembrane region" description="Helical" evidence="7">
    <location>
        <begin position="90"/>
        <end position="111"/>
    </location>
</feature>
<evidence type="ECO:0000256" key="7">
    <source>
        <dbReference type="SAM" id="Phobius"/>
    </source>
</evidence>
<keyword evidence="5 7" id="KW-1133">Transmembrane helix</keyword>
<evidence type="ECO:0000256" key="1">
    <source>
        <dbReference type="ARBA" id="ARBA00004141"/>
    </source>
</evidence>
<dbReference type="GO" id="GO:0015862">
    <property type="term" value="P:uridine transmembrane transport"/>
    <property type="evidence" value="ECO:0007669"/>
    <property type="project" value="TreeGrafter"/>
</dbReference>
<dbReference type="PANTHER" id="PTHR10332">
    <property type="entry name" value="EQUILIBRATIVE NUCLEOSIDE TRANSPORTER"/>
    <property type="match status" value="1"/>
</dbReference>
<reference evidence="8" key="1">
    <citation type="journal article" date="2004" name="Nature">
        <title>Genome duplication in the teleost fish Tetraodon nigroviridis reveals the early vertebrate proto-karyotype.</title>
        <authorList>
            <person name="Jaillon O."/>
            <person name="Aury J.-M."/>
            <person name="Brunet F."/>
            <person name="Petit J.-L."/>
            <person name="Stange-Thomann N."/>
            <person name="Mauceli E."/>
            <person name="Bouneau L."/>
            <person name="Fischer C."/>
            <person name="Ozouf-Costaz C."/>
            <person name="Bernot A."/>
            <person name="Nicaud S."/>
            <person name="Jaffe D."/>
            <person name="Fisher S."/>
            <person name="Lutfalla G."/>
            <person name="Dossat C."/>
            <person name="Segurens B."/>
            <person name="Dasilva C."/>
            <person name="Salanoubat M."/>
            <person name="Levy M."/>
            <person name="Boudet N."/>
            <person name="Castellano S."/>
            <person name="Anthouard V."/>
            <person name="Jubin C."/>
            <person name="Castelli V."/>
            <person name="Katinka M."/>
            <person name="Vacherie B."/>
            <person name="Biemont C."/>
            <person name="Skalli Z."/>
            <person name="Cattolico L."/>
            <person name="Poulain J."/>
            <person name="De Berardinis V."/>
            <person name="Cruaud C."/>
            <person name="Duprat S."/>
            <person name="Brottier P."/>
            <person name="Coutanceau J.-P."/>
            <person name="Gouzy J."/>
            <person name="Parra G."/>
            <person name="Lardier G."/>
            <person name="Chapple C."/>
            <person name="McKernan K.J."/>
            <person name="McEwan P."/>
            <person name="Bosak S."/>
            <person name="Kellis M."/>
            <person name="Volff J.-N."/>
            <person name="Guigo R."/>
            <person name="Zody M.C."/>
            <person name="Mesirov J."/>
            <person name="Lindblad-Toh K."/>
            <person name="Birren B."/>
            <person name="Nusbaum C."/>
            <person name="Kahn D."/>
            <person name="Robinson-Rechavi M."/>
            <person name="Laudet V."/>
            <person name="Schachter V."/>
            <person name="Quetier F."/>
            <person name="Saurin W."/>
            <person name="Scarpelli C."/>
            <person name="Wincker P."/>
            <person name="Lander E.S."/>
            <person name="Weissenbach J."/>
            <person name="Roest Crollius H."/>
        </authorList>
    </citation>
    <scope>NUCLEOTIDE SEQUENCE [LARGE SCALE GENOMIC DNA]</scope>
</reference>
<dbReference type="SUPFAM" id="SSF103473">
    <property type="entry name" value="MFS general substrate transporter"/>
    <property type="match status" value="1"/>
</dbReference>
<evidence type="ECO:0000313" key="8">
    <source>
        <dbReference type="EMBL" id="CAF89822.1"/>
    </source>
</evidence>